<dbReference type="RefSeq" id="WP_160376475.1">
    <property type="nucleotide sequence ID" value="NZ_WSTB01000015.1"/>
</dbReference>
<dbReference type="EMBL" id="WSTB01000015">
    <property type="protein sequence ID" value="MWB96583.1"/>
    <property type="molecule type" value="Genomic_DNA"/>
</dbReference>
<proteinExistence type="predicted"/>
<dbReference type="AlphaFoldDB" id="A0A6I4NQU5"/>
<keyword evidence="1" id="KW-0732">Signal</keyword>
<protein>
    <recommendedName>
        <fullName evidence="2">SusE outer membrane protein domain-containing protein</fullName>
    </recommendedName>
</protein>
<organism evidence="3 4">
    <name type="scientific">Flavobacterium hydrocarbonoxydans</name>
    <dbReference type="NCBI Taxonomy" id="2683249"/>
    <lineage>
        <taxon>Bacteria</taxon>
        <taxon>Pseudomonadati</taxon>
        <taxon>Bacteroidota</taxon>
        <taxon>Flavobacteriia</taxon>
        <taxon>Flavobacteriales</taxon>
        <taxon>Flavobacteriaceae</taxon>
        <taxon>Flavobacterium</taxon>
    </lineage>
</organism>
<dbReference type="Gene3D" id="2.60.40.3620">
    <property type="match status" value="2"/>
</dbReference>
<reference evidence="3 4" key="1">
    <citation type="submission" date="2019-12" db="EMBL/GenBank/DDBJ databases">
        <authorList>
            <person name="Kim Y.S."/>
        </authorList>
    </citation>
    <scope>NUCLEOTIDE SEQUENCE [LARGE SCALE GENOMIC DNA]</scope>
    <source>
        <strain evidence="3 4">GA093</strain>
    </source>
</reference>
<dbReference type="PROSITE" id="PS51257">
    <property type="entry name" value="PROKAR_LIPOPROTEIN"/>
    <property type="match status" value="1"/>
</dbReference>
<feature type="signal peptide" evidence="1">
    <location>
        <begin position="1"/>
        <end position="26"/>
    </location>
</feature>
<feature type="domain" description="SusE outer membrane protein" evidence="2">
    <location>
        <begin position="28"/>
        <end position="135"/>
    </location>
</feature>
<evidence type="ECO:0000313" key="4">
    <source>
        <dbReference type="Proteomes" id="UP000471501"/>
    </source>
</evidence>
<comment type="caution">
    <text evidence="3">The sequence shown here is derived from an EMBL/GenBank/DDBJ whole genome shotgun (WGS) entry which is preliminary data.</text>
</comment>
<dbReference type="Proteomes" id="UP000471501">
    <property type="component" value="Unassembled WGS sequence"/>
</dbReference>
<keyword evidence="4" id="KW-1185">Reference proteome</keyword>
<name>A0A6I4NQU5_9FLAO</name>
<dbReference type="Pfam" id="PF14292">
    <property type="entry name" value="SusE"/>
    <property type="match status" value="1"/>
</dbReference>
<evidence type="ECO:0000313" key="3">
    <source>
        <dbReference type="EMBL" id="MWB96583.1"/>
    </source>
</evidence>
<accession>A0A6I4NQU5</accession>
<sequence length="359" mass="38874">MKKYINKLFILGSLLFLGASCENESAQTTTLKKVTFPADIEASATTLVLTEDNSDESVVLFSWPSVQFPVGTAVTYALQIDVISGITGPTAWQKAKRVEVGEDVLSKALIGRDLNKIATDLGLAIDIPGKLVVRVEASLDHKVYSNEITLTVTPYEKKVVFGEIYMPGSYQGWAVETAAALSAIQTGVYQGYVEIPEGAGLGFKLNTARNWAQFYGDDGAGNLKNMSDTDLVMPGAGTYQVKANLNTLKWSATPYSWGIVGDGTAGSWDNSTPMSYDHQLKIWKITTTLVAGNVKFRLNNNWTINYGPKNTTDGMVHLDDPGAHYVGEAGTYEITLSINDVDPANLGYPPTATYTITKK</sequence>
<gene>
    <name evidence="3" type="ORF">GON26_19650</name>
</gene>
<evidence type="ECO:0000256" key="1">
    <source>
        <dbReference type="SAM" id="SignalP"/>
    </source>
</evidence>
<evidence type="ECO:0000259" key="2">
    <source>
        <dbReference type="Pfam" id="PF14292"/>
    </source>
</evidence>
<feature type="chain" id="PRO_5026288180" description="SusE outer membrane protein domain-containing protein" evidence="1">
    <location>
        <begin position="27"/>
        <end position="359"/>
    </location>
</feature>
<dbReference type="CDD" id="cd12967">
    <property type="entry name" value="CBM_SusE-F_like_u1"/>
    <property type="match status" value="1"/>
</dbReference>
<dbReference type="CDD" id="cd12956">
    <property type="entry name" value="CBM_SusE-F_like"/>
    <property type="match status" value="1"/>
</dbReference>
<dbReference type="InterPro" id="IPR025970">
    <property type="entry name" value="SusE"/>
</dbReference>